<organism evidence="1 2">
    <name type="scientific">Selenomonas ruminantium</name>
    <dbReference type="NCBI Taxonomy" id="971"/>
    <lineage>
        <taxon>Bacteria</taxon>
        <taxon>Bacillati</taxon>
        <taxon>Bacillota</taxon>
        <taxon>Negativicutes</taxon>
        <taxon>Selenomonadales</taxon>
        <taxon>Selenomonadaceae</taxon>
        <taxon>Selenomonas</taxon>
    </lineage>
</organism>
<proteinExistence type="predicted"/>
<evidence type="ECO:0000313" key="2">
    <source>
        <dbReference type="Proteomes" id="UP000183469"/>
    </source>
</evidence>
<accession>A0A1H3VPE0</accession>
<dbReference type="EMBL" id="FNQG01000002">
    <property type="protein sequence ID" value="SDZ76685.1"/>
    <property type="molecule type" value="Genomic_DNA"/>
</dbReference>
<name>A0A1H3VPE0_SELRU</name>
<evidence type="ECO:0000313" key="1">
    <source>
        <dbReference type="EMBL" id="SDZ76685.1"/>
    </source>
</evidence>
<dbReference type="RefSeq" id="WP_074670559.1">
    <property type="nucleotide sequence ID" value="NZ_FNQG01000002.1"/>
</dbReference>
<gene>
    <name evidence="1" type="ORF">SAMN05660648_00456</name>
</gene>
<sequence>MNDKVRHDNVKYLWSRERIDEIVSYLKGKDARKRLKFVLSRFSNPYTRNKKQILKKYIIAFPDHRLVLGQGKIVKISKSAPEGNIRNALYVVLINIFGSSETGLYNFVRNMLIDKKVIKAEKHSVQTYGGRGINTSCNAPSYSKRSFFIGLTGGRGAVIRSKPSLR</sequence>
<dbReference type="Proteomes" id="UP000183469">
    <property type="component" value="Unassembled WGS sequence"/>
</dbReference>
<reference evidence="1 2" key="1">
    <citation type="submission" date="2016-10" db="EMBL/GenBank/DDBJ databases">
        <authorList>
            <person name="de Groot N.N."/>
        </authorList>
    </citation>
    <scope>NUCLEOTIDE SEQUENCE [LARGE SCALE GENOMIC DNA]</scope>
    <source>
        <strain evidence="1 2">DSM 2872</strain>
    </source>
</reference>
<protein>
    <submittedName>
        <fullName evidence="1">Uncharacterized protein</fullName>
    </submittedName>
</protein>
<dbReference type="AlphaFoldDB" id="A0A1H3VPE0"/>